<evidence type="ECO:0000313" key="8">
    <source>
        <dbReference type="Proteomes" id="UP001498398"/>
    </source>
</evidence>
<evidence type="ECO:0000256" key="5">
    <source>
        <dbReference type="ARBA" id="ARBA00023033"/>
    </source>
</evidence>
<keyword evidence="4" id="KW-0560">Oxidoreductase</keyword>
<keyword evidence="2" id="KW-0285">Flavoprotein</keyword>
<dbReference type="EMBL" id="JBANRG010000013">
    <property type="protein sequence ID" value="KAK7461279.1"/>
    <property type="molecule type" value="Genomic_DNA"/>
</dbReference>
<sequence length="487" mass="53983">MTLTSTTFNSDFKQLQVAIIGGGLGGLSAAVALRRAGHLVNIYERRDFKVEVGASISCAANGTRWLREWAVDTTPGKPINLMKLVMRDWETGQILNQYSLENYAEEWGDYCYMFYRQDMHAMLLKAATSPEGDGTPAKVVVDHICESVDYENGTVSFKNGIMVKADLIIGADGIRASPFFIFQSFEAERAEFSQLFGARSVLYLTRNLHLKLAIVAMFVGKISINSDWSSIPMILQCSQFWGGIQGSGPDGRSEFYKIVMTPCSGGDIVSFYCFMPTELTRHHEEGFVFEEVPVSDILAGRYSELDSDCVSLLKNSIDRMPWRLYTHKPYSHWYKGKTCVLGDAAHPMVPHQSQGACQAIEDAAALGIIFSGKYKYTQDITAGLELYEAIRKPRATRVQSASARAMENLNERIGFTSLAPHDATLAAAEGKLTVNEMNTYNMHDHIAALAGVMHENKMETLVDKAVCVERMNSVGLNQDSLSYAAKL</sequence>
<dbReference type="Pfam" id="PF01494">
    <property type="entry name" value="FAD_binding_3"/>
    <property type="match status" value="1"/>
</dbReference>
<dbReference type="PANTHER" id="PTHR13789:SF172">
    <property type="entry name" value="HYDROXYLASE, PUTATIVE (AFU_ORTHOLOGUE AFUA_1G12410)-RELATED"/>
    <property type="match status" value="1"/>
</dbReference>
<dbReference type="Pfam" id="PF13450">
    <property type="entry name" value="NAD_binding_8"/>
    <property type="match status" value="1"/>
</dbReference>
<gene>
    <name evidence="7" type="ORF">VKT23_008455</name>
</gene>
<dbReference type="PANTHER" id="PTHR13789">
    <property type="entry name" value="MONOOXYGENASE"/>
    <property type="match status" value="1"/>
</dbReference>
<feature type="domain" description="FAD-binding" evidence="6">
    <location>
        <begin position="330"/>
        <end position="399"/>
    </location>
</feature>
<comment type="similarity">
    <text evidence="1">Belongs to the paxM FAD-dependent monooxygenase family.</text>
</comment>
<comment type="caution">
    <text evidence="7">The sequence shown here is derived from an EMBL/GenBank/DDBJ whole genome shotgun (WGS) entry which is preliminary data.</text>
</comment>
<reference evidence="7 8" key="1">
    <citation type="submission" date="2024-01" db="EMBL/GenBank/DDBJ databases">
        <title>A draft genome for the cacao thread blight pathogen Marasmiellus scandens.</title>
        <authorList>
            <person name="Baruah I.K."/>
            <person name="Leung J."/>
            <person name="Bukari Y."/>
            <person name="Amoako-Attah I."/>
            <person name="Meinhardt L.W."/>
            <person name="Bailey B.A."/>
            <person name="Cohen S.P."/>
        </authorList>
    </citation>
    <scope>NUCLEOTIDE SEQUENCE [LARGE SCALE GENOMIC DNA]</scope>
    <source>
        <strain evidence="7 8">GH-19</strain>
    </source>
</reference>
<evidence type="ECO:0000256" key="1">
    <source>
        <dbReference type="ARBA" id="ARBA00007992"/>
    </source>
</evidence>
<dbReference type="Proteomes" id="UP001498398">
    <property type="component" value="Unassembled WGS sequence"/>
</dbReference>
<dbReference type="Gene3D" id="3.50.50.60">
    <property type="entry name" value="FAD/NAD(P)-binding domain"/>
    <property type="match status" value="1"/>
</dbReference>
<dbReference type="InterPro" id="IPR036188">
    <property type="entry name" value="FAD/NAD-bd_sf"/>
</dbReference>
<dbReference type="SUPFAM" id="SSF51905">
    <property type="entry name" value="FAD/NAD(P)-binding domain"/>
    <property type="match status" value="1"/>
</dbReference>
<protein>
    <recommendedName>
        <fullName evidence="6">FAD-binding domain-containing protein</fullName>
    </recommendedName>
</protein>
<evidence type="ECO:0000313" key="7">
    <source>
        <dbReference type="EMBL" id="KAK7461279.1"/>
    </source>
</evidence>
<evidence type="ECO:0000256" key="2">
    <source>
        <dbReference type="ARBA" id="ARBA00022630"/>
    </source>
</evidence>
<evidence type="ECO:0000256" key="4">
    <source>
        <dbReference type="ARBA" id="ARBA00023002"/>
    </source>
</evidence>
<organism evidence="7 8">
    <name type="scientific">Marasmiellus scandens</name>
    <dbReference type="NCBI Taxonomy" id="2682957"/>
    <lineage>
        <taxon>Eukaryota</taxon>
        <taxon>Fungi</taxon>
        <taxon>Dikarya</taxon>
        <taxon>Basidiomycota</taxon>
        <taxon>Agaricomycotina</taxon>
        <taxon>Agaricomycetes</taxon>
        <taxon>Agaricomycetidae</taxon>
        <taxon>Agaricales</taxon>
        <taxon>Marasmiineae</taxon>
        <taxon>Omphalotaceae</taxon>
        <taxon>Marasmiellus</taxon>
    </lineage>
</organism>
<dbReference type="InterPro" id="IPR050493">
    <property type="entry name" value="FAD-dep_Monooxygenase_BioMet"/>
</dbReference>
<keyword evidence="5" id="KW-0503">Monooxygenase</keyword>
<name>A0ABR1JJ18_9AGAR</name>
<evidence type="ECO:0000259" key="6">
    <source>
        <dbReference type="Pfam" id="PF01494"/>
    </source>
</evidence>
<evidence type="ECO:0000256" key="3">
    <source>
        <dbReference type="ARBA" id="ARBA00022827"/>
    </source>
</evidence>
<proteinExistence type="inferred from homology"/>
<dbReference type="InterPro" id="IPR002938">
    <property type="entry name" value="FAD-bd"/>
</dbReference>
<keyword evidence="3" id="KW-0274">FAD</keyword>
<accession>A0ABR1JJ18</accession>
<dbReference type="PRINTS" id="PR00420">
    <property type="entry name" value="RNGMNOXGNASE"/>
</dbReference>
<keyword evidence="8" id="KW-1185">Reference proteome</keyword>